<dbReference type="PANTHER" id="PTHR43790:SF1">
    <property type="entry name" value="XYLOSE IMPORT ATP-BINDING PROTEIN XYLG"/>
    <property type="match status" value="1"/>
</dbReference>
<feature type="domain" description="ABC transporter" evidence="9">
    <location>
        <begin position="14"/>
        <end position="250"/>
    </location>
</feature>
<dbReference type="PROSITE" id="PS50893">
    <property type="entry name" value="ABC_TRANSPORTER_2"/>
    <property type="match status" value="2"/>
</dbReference>
<evidence type="ECO:0000256" key="3">
    <source>
        <dbReference type="ARBA" id="ARBA00022597"/>
    </source>
</evidence>
<dbReference type="InterPro" id="IPR050107">
    <property type="entry name" value="ABC_carbohydrate_import_ATPase"/>
</dbReference>
<feature type="domain" description="ABC transporter" evidence="9">
    <location>
        <begin position="263"/>
        <end position="500"/>
    </location>
</feature>
<dbReference type="SMART" id="SM00382">
    <property type="entry name" value="AAA"/>
    <property type="match status" value="2"/>
</dbReference>
<dbReference type="Pfam" id="PF00005">
    <property type="entry name" value="ABC_tran"/>
    <property type="match status" value="2"/>
</dbReference>
<dbReference type="PANTHER" id="PTHR43790">
    <property type="entry name" value="CARBOHYDRATE TRANSPORT ATP-BINDING PROTEIN MG119-RELATED"/>
    <property type="match status" value="1"/>
</dbReference>
<dbReference type="CDD" id="cd03216">
    <property type="entry name" value="ABC_Carb_Monos_I"/>
    <property type="match status" value="1"/>
</dbReference>
<dbReference type="InterPro" id="IPR003593">
    <property type="entry name" value="AAA+_ATPase"/>
</dbReference>
<proteinExistence type="predicted"/>
<dbReference type="Gene3D" id="3.40.50.300">
    <property type="entry name" value="P-loop containing nucleotide triphosphate hydrolases"/>
    <property type="match status" value="2"/>
</dbReference>
<dbReference type="InterPro" id="IPR003439">
    <property type="entry name" value="ABC_transporter-like_ATP-bd"/>
</dbReference>
<dbReference type="AlphaFoldDB" id="A0A7C9TQ45"/>
<dbReference type="InterPro" id="IPR017871">
    <property type="entry name" value="ABC_transporter-like_CS"/>
</dbReference>
<evidence type="ECO:0000256" key="4">
    <source>
        <dbReference type="ARBA" id="ARBA00022737"/>
    </source>
</evidence>
<evidence type="ECO:0000256" key="6">
    <source>
        <dbReference type="ARBA" id="ARBA00022840"/>
    </source>
</evidence>
<name>A0A7C9TQ45_9MICO</name>
<dbReference type="PROSITE" id="PS00211">
    <property type="entry name" value="ABC_TRANSPORTER_1"/>
    <property type="match status" value="1"/>
</dbReference>
<dbReference type="InterPro" id="IPR027417">
    <property type="entry name" value="P-loop_NTPase"/>
</dbReference>
<sequence length="503" mass="53334">MTSDPEHGSVRPVVEAESISKTFGGVNALTDVTVRFLPGEVHCLAGENGSGKSTLIKIISGAEVPTAGSIRISGHAYPSLRPQQAIRLGVEVIYQDFSLLPNLDAAENIALPLLTLEGKRVASRKRAMKIAEEAIGRAGIRLDLSTPVGDLTVADRQLCAIARALAHNSTFLAMDEPTTALTWREVDSLFDAVGRLREQGVAIAFISHKLQEVFDVADRVTVLRNGRIVETGVPSQYTHESLSQGMTGRKSTSFPRSSAVWAGKPAALRVTGLGRSQLFEGISFTVGQGEVVGLSGLLGSGRTEVAEAIAGVHPADTGHISVLGEECDIRSVEGAVSAGIAYVPEDRLTQGLFLDQPIGDNLSVTILSKFSRAGRIRARALREASRTMSATLRIKTRSLAAPVRSLSGGNAQRVLIGKWLLREPAVLVLNGPTVGVDVGSKFDILSILNAESLRGLGILIISDDLPELVATCHRVLVMRGGRLVDELDSANLSEATILEAISA</sequence>
<dbReference type="CDD" id="cd03215">
    <property type="entry name" value="ABC_Carb_Monos_II"/>
    <property type="match status" value="1"/>
</dbReference>
<dbReference type="GO" id="GO:0005524">
    <property type="term" value="F:ATP binding"/>
    <property type="evidence" value="ECO:0007669"/>
    <property type="project" value="UniProtKB-KW"/>
</dbReference>
<keyword evidence="3" id="KW-0762">Sugar transport</keyword>
<dbReference type="EMBL" id="JAAGWZ010000001">
    <property type="protein sequence ID" value="NEM90739.1"/>
    <property type="molecule type" value="Genomic_DNA"/>
</dbReference>
<accession>A0A7C9TQ45</accession>
<keyword evidence="7" id="KW-1278">Translocase</keyword>
<reference evidence="10 11" key="1">
    <citation type="journal article" date="2014" name="Int. J. Syst. Evol. Microbiol.">
        <title>Description of Galbitalea soli gen. nov., sp. nov., and Frondihabitans sucicola sp. nov.</title>
        <authorList>
            <person name="Kim S.J."/>
            <person name="Lim J.M."/>
            <person name="Ahn J.H."/>
            <person name="Weon H.Y."/>
            <person name="Hamada M."/>
            <person name="Suzuki K."/>
            <person name="Ahn T.Y."/>
            <person name="Kwon S.W."/>
        </authorList>
    </citation>
    <scope>NUCLEOTIDE SEQUENCE [LARGE SCALE GENOMIC DNA]</scope>
    <source>
        <strain evidence="10 11">NBRC 108727</strain>
    </source>
</reference>
<dbReference type="Proteomes" id="UP000479756">
    <property type="component" value="Unassembled WGS sequence"/>
</dbReference>
<evidence type="ECO:0000259" key="9">
    <source>
        <dbReference type="PROSITE" id="PS50893"/>
    </source>
</evidence>
<dbReference type="SUPFAM" id="SSF52540">
    <property type="entry name" value="P-loop containing nucleoside triphosphate hydrolases"/>
    <property type="match status" value="2"/>
</dbReference>
<keyword evidence="6 10" id="KW-0067">ATP-binding</keyword>
<dbReference type="GO" id="GO:0016887">
    <property type="term" value="F:ATP hydrolysis activity"/>
    <property type="evidence" value="ECO:0007669"/>
    <property type="project" value="InterPro"/>
</dbReference>
<organism evidence="10 11">
    <name type="scientific">Galbitalea soli</name>
    <dbReference type="NCBI Taxonomy" id="1268042"/>
    <lineage>
        <taxon>Bacteria</taxon>
        <taxon>Bacillati</taxon>
        <taxon>Actinomycetota</taxon>
        <taxon>Actinomycetes</taxon>
        <taxon>Micrococcales</taxon>
        <taxon>Microbacteriaceae</taxon>
        <taxon>Galbitalea</taxon>
    </lineage>
</organism>
<keyword evidence="11" id="KW-1185">Reference proteome</keyword>
<keyword evidence="2" id="KW-1003">Cell membrane</keyword>
<protein>
    <submittedName>
        <fullName evidence="10">Sugar ABC transporter ATP-binding protein</fullName>
    </submittedName>
</protein>
<evidence type="ECO:0000256" key="1">
    <source>
        <dbReference type="ARBA" id="ARBA00022448"/>
    </source>
</evidence>
<keyword evidence="5" id="KW-0547">Nucleotide-binding</keyword>
<evidence type="ECO:0000313" key="11">
    <source>
        <dbReference type="Proteomes" id="UP000479756"/>
    </source>
</evidence>
<evidence type="ECO:0000256" key="7">
    <source>
        <dbReference type="ARBA" id="ARBA00022967"/>
    </source>
</evidence>
<keyword evidence="1" id="KW-0813">Transport</keyword>
<keyword evidence="4" id="KW-0677">Repeat</keyword>
<keyword evidence="8" id="KW-0472">Membrane</keyword>
<evidence type="ECO:0000256" key="5">
    <source>
        <dbReference type="ARBA" id="ARBA00022741"/>
    </source>
</evidence>
<comment type="caution">
    <text evidence="10">The sequence shown here is derived from an EMBL/GenBank/DDBJ whole genome shotgun (WGS) entry which is preliminary data.</text>
</comment>
<gene>
    <name evidence="10" type="ORF">G3T37_05160</name>
</gene>
<evidence type="ECO:0000313" key="10">
    <source>
        <dbReference type="EMBL" id="NEM90739.1"/>
    </source>
</evidence>
<evidence type="ECO:0000256" key="8">
    <source>
        <dbReference type="ARBA" id="ARBA00023136"/>
    </source>
</evidence>
<evidence type="ECO:0000256" key="2">
    <source>
        <dbReference type="ARBA" id="ARBA00022475"/>
    </source>
</evidence>